<keyword evidence="3" id="KW-0210">Decarboxylase</keyword>
<evidence type="ECO:0000256" key="1">
    <source>
        <dbReference type="ARBA" id="ARBA00022490"/>
    </source>
</evidence>
<evidence type="ECO:0000313" key="9">
    <source>
        <dbReference type="EMBL" id="TYL70432.1"/>
    </source>
</evidence>
<evidence type="ECO:0000256" key="4">
    <source>
        <dbReference type="ARBA" id="ARBA00022813"/>
    </source>
</evidence>
<evidence type="ECO:0000256" key="8">
    <source>
        <dbReference type="ARBA" id="ARBA00023317"/>
    </source>
</evidence>
<dbReference type="AlphaFoldDB" id="A0A5S4VTE0"/>
<comment type="caution">
    <text evidence="9">The sequence shown here is derived from an EMBL/GenBank/DDBJ whole genome shotgun (WGS) entry which is preliminary data.</text>
</comment>
<keyword evidence="1" id="KW-0963">Cytoplasm</keyword>
<evidence type="ECO:0000313" key="10">
    <source>
        <dbReference type="Proteomes" id="UP000324853"/>
    </source>
</evidence>
<dbReference type="GO" id="GO:0006523">
    <property type="term" value="P:alanine biosynthetic process"/>
    <property type="evidence" value="ECO:0007669"/>
    <property type="project" value="InterPro"/>
</dbReference>
<accession>A0A5S4VTE0</accession>
<protein>
    <submittedName>
        <fullName evidence="9">Aspartate 1-decarboxylase</fullName>
    </submittedName>
</protein>
<dbReference type="PANTHER" id="PTHR21012">
    <property type="entry name" value="ASPARTATE 1-DECARBOXYLASE"/>
    <property type="match status" value="1"/>
</dbReference>
<keyword evidence="2" id="KW-0566">Pantothenate biosynthesis</keyword>
<keyword evidence="6" id="KW-0456">Lyase</keyword>
<dbReference type="InterPro" id="IPR003190">
    <property type="entry name" value="Asp_decarbox"/>
</dbReference>
<keyword evidence="8" id="KW-0670">Pyruvate</keyword>
<sequence>MHVTLMKGKIHRASVTQADLQYDGSISLDRELMDAAGFLANVEHSAGRVQKLIPG</sequence>
<keyword evidence="4" id="KW-0068">Autocatalytic cleavage</keyword>
<dbReference type="GO" id="GO:0004068">
    <property type="term" value="F:aspartate 1-decarboxylase activity"/>
    <property type="evidence" value="ECO:0007669"/>
    <property type="project" value="InterPro"/>
</dbReference>
<dbReference type="GO" id="GO:0005829">
    <property type="term" value="C:cytosol"/>
    <property type="evidence" value="ECO:0007669"/>
    <property type="project" value="TreeGrafter"/>
</dbReference>
<evidence type="ECO:0000256" key="3">
    <source>
        <dbReference type="ARBA" id="ARBA00022793"/>
    </source>
</evidence>
<dbReference type="Proteomes" id="UP000324853">
    <property type="component" value="Unassembled WGS sequence"/>
</dbReference>
<keyword evidence="7" id="KW-0704">Schiff base</keyword>
<gene>
    <name evidence="9" type="ORF">FXB38_41665</name>
</gene>
<dbReference type="EMBL" id="VSSR01000135">
    <property type="protein sequence ID" value="TYL70432.1"/>
    <property type="molecule type" value="Genomic_DNA"/>
</dbReference>
<dbReference type="GO" id="GO:0015940">
    <property type="term" value="P:pantothenate biosynthetic process"/>
    <property type="evidence" value="ECO:0007669"/>
    <property type="project" value="UniProtKB-KW"/>
</dbReference>
<keyword evidence="10" id="KW-1185">Reference proteome</keyword>
<evidence type="ECO:0000256" key="5">
    <source>
        <dbReference type="ARBA" id="ARBA00023145"/>
    </source>
</evidence>
<evidence type="ECO:0000256" key="2">
    <source>
        <dbReference type="ARBA" id="ARBA00022655"/>
    </source>
</evidence>
<organism evidence="9 10">
    <name type="scientific">Bradyrhizobium cytisi</name>
    <dbReference type="NCBI Taxonomy" id="515489"/>
    <lineage>
        <taxon>Bacteria</taxon>
        <taxon>Pseudomonadati</taxon>
        <taxon>Pseudomonadota</taxon>
        <taxon>Alphaproteobacteria</taxon>
        <taxon>Hyphomicrobiales</taxon>
        <taxon>Nitrobacteraceae</taxon>
        <taxon>Bradyrhizobium</taxon>
    </lineage>
</organism>
<proteinExistence type="predicted"/>
<dbReference type="SUPFAM" id="SSF50692">
    <property type="entry name" value="ADC-like"/>
    <property type="match status" value="1"/>
</dbReference>
<dbReference type="Gene3D" id="2.40.40.20">
    <property type="match status" value="1"/>
</dbReference>
<evidence type="ECO:0000256" key="7">
    <source>
        <dbReference type="ARBA" id="ARBA00023270"/>
    </source>
</evidence>
<dbReference type="Pfam" id="PF02261">
    <property type="entry name" value="Asp_decarbox"/>
    <property type="match status" value="1"/>
</dbReference>
<dbReference type="PANTHER" id="PTHR21012:SF0">
    <property type="entry name" value="ASPARTATE 1-DECARBOXYLASE"/>
    <property type="match status" value="1"/>
</dbReference>
<dbReference type="InterPro" id="IPR009010">
    <property type="entry name" value="Asp_de-COase-like_dom_sf"/>
</dbReference>
<dbReference type="OrthoDB" id="9803983at2"/>
<evidence type="ECO:0000256" key="6">
    <source>
        <dbReference type="ARBA" id="ARBA00023239"/>
    </source>
</evidence>
<keyword evidence="5" id="KW-0865">Zymogen</keyword>
<reference evidence="9 10" key="1">
    <citation type="submission" date="2019-08" db="EMBL/GenBank/DDBJ databases">
        <title>Bradyrhizobium hipponensis sp. nov., a rhizobium isolated from a Lupinus angustifolius root nodule in Tunisia.</title>
        <authorList>
            <person name="Off K."/>
            <person name="Rejili M."/>
            <person name="Mars M."/>
            <person name="Brachmann A."/>
            <person name="Marin M."/>
        </authorList>
    </citation>
    <scope>NUCLEOTIDE SEQUENCE [LARGE SCALE GENOMIC DNA]</scope>
    <source>
        <strain evidence="9 10">CTAW11</strain>
    </source>
</reference>
<name>A0A5S4VTE0_9BRAD</name>